<dbReference type="PANTHER" id="PTHR34478">
    <property type="entry name" value="PROTEIN LEMA"/>
    <property type="match status" value="1"/>
</dbReference>
<evidence type="ECO:0000256" key="5">
    <source>
        <dbReference type="ARBA" id="ARBA00023136"/>
    </source>
</evidence>
<feature type="transmembrane region" description="Helical" evidence="6">
    <location>
        <begin position="6"/>
        <end position="24"/>
    </location>
</feature>
<comment type="caution">
    <text evidence="7">The sequence shown here is derived from an EMBL/GenBank/DDBJ whole genome shotgun (WGS) entry which is preliminary data.</text>
</comment>
<comment type="similarity">
    <text evidence="2">Belongs to the LemA family.</text>
</comment>
<evidence type="ECO:0000256" key="6">
    <source>
        <dbReference type="SAM" id="Phobius"/>
    </source>
</evidence>
<dbReference type="AlphaFoldDB" id="A0A4R3LDS1"/>
<dbReference type="SUPFAM" id="SSF140478">
    <property type="entry name" value="LemA-like"/>
    <property type="match status" value="1"/>
</dbReference>
<dbReference type="InterPro" id="IPR023353">
    <property type="entry name" value="LemA-like_dom_sf"/>
</dbReference>
<evidence type="ECO:0000256" key="3">
    <source>
        <dbReference type="ARBA" id="ARBA00022692"/>
    </source>
</evidence>
<organism evidence="7 8">
    <name type="scientific">Pseudofulvimonas gallinarii</name>
    <dbReference type="NCBI Taxonomy" id="634155"/>
    <lineage>
        <taxon>Bacteria</taxon>
        <taxon>Pseudomonadati</taxon>
        <taxon>Pseudomonadota</taxon>
        <taxon>Gammaproteobacteria</taxon>
        <taxon>Lysobacterales</taxon>
        <taxon>Rhodanobacteraceae</taxon>
        <taxon>Pseudofulvimonas</taxon>
    </lineage>
</organism>
<protein>
    <submittedName>
        <fullName evidence="7">LemA protein</fullName>
    </submittedName>
</protein>
<dbReference type="Proteomes" id="UP000294599">
    <property type="component" value="Unassembled WGS sequence"/>
</dbReference>
<gene>
    <name evidence="7" type="ORF">EDC25_11211</name>
</gene>
<comment type="subcellular location">
    <subcellularLocation>
        <location evidence="1">Membrane</location>
        <topology evidence="1">Single-pass membrane protein</topology>
    </subcellularLocation>
</comment>
<keyword evidence="8" id="KW-1185">Reference proteome</keyword>
<dbReference type="PANTHER" id="PTHR34478:SF1">
    <property type="entry name" value="PROTEIN LEMA"/>
    <property type="match status" value="1"/>
</dbReference>
<dbReference type="EMBL" id="SMAF01000012">
    <property type="protein sequence ID" value="TCS97530.1"/>
    <property type="molecule type" value="Genomic_DNA"/>
</dbReference>
<keyword evidence="5 6" id="KW-0472">Membrane</keyword>
<evidence type="ECO:0000313" key="7">
    <source>
        <dbReference type="EMBL" id="TCS97530.1"/>
    </source>
</evidence>
<evidence type="ECO:0000256" key="4">
    <source>
        <dbReference type="ARBA" id="ARBA00022989"/>
    </source>
</evidence>
<dbReference type="GO" id="GO:0016020">
    <property type="term" value="C:membrane"/>
    <property type="evidence" value="ECO:0007669"/>
    <property type="project" value="UniProtKB-SubCell"/>
</dbReference>
<keyword evidence="3 6" id="KW-0812">Transmembrane</keyword>
<dbReference type="Gene3D" id="1.20.1440.20">
    <property type="entry name" value="LemA-like domain"/>
    <property type="match status" value="1"/>
</dbReference>
<sequence>MGMIGAGIAIAVVVWVIWMFNRLVRLRNQVRTAWADIDVQLTRRHDLVPQLVAAVKGYADFEAATLESVTALRNQAMALHRPGPLGDVEASLALALGKVFALQEAYPDLKASGNFQQLQRDLVDVEEHLQYARRYYNGAVRDYNDAGQRFPDLFIARAFGFGQAEFFQAEGAARAAVAVELP</sequence>
<evidence type="ECO:0000313" key="8">
    <source>
        <dbReference type="Proteomes" id="UP000294599"/>
    </source>
</evidence>
<accession>A0A4R3LDS1</accession>
<proteinExistence type="inferred from homology"/>
<dbReference type="InterPro" id="IPR007156">
    <property type="entry name" value="MamQ_LemA"/>
</dbReference>
<keyword evidence="4 6" id="KW-1133">Transmembrane helix</keyword>
<dbReference type="Pfam" id="PF04011">
    <property type="entry name" value="LemA"/>
    <property type="match status" value="1"/>
</dbReference>
<evidence type="ECO:0000256" key="1">
    <source>
        <dbReference type="ARBA" id="ARBA00004167"/>
    </source>
</evidence>
<evidence type="ECO:0000256" key="2">
    <source>
        <dbReference type="ARBA" id="ARBA00008854"/>
    </source>
</evidence>
<name>A0A4R3LDS1_9GAMM</name>
<reference evidence="7 8" key="1">
    <citation type="submission" date="2019-03" db="EMBL/GenBank/DDBJ databases">
        <title>Genomic Encyclopedia of Type Strains, Phase IV (KMG-IV): sequencing the most valuable type-strain genomes for metagenomic binning, comparative biology and taxonomic classification.</title>
        <authorList>
            <person name="Goeker M."/>
        </authorList>
    </citation>
    <scope>NUCLEOTIDE SEQUENCE [LARGE SCALE GENOMIC DNA]</scope>
    <source>
        <strain evidence="7 8">DSM 21944</strain>
    </source>
</reference>
<dbReference type="RefSeq" id="WP_205985040.1">
    <property type="nucleotide sequence ID" value="NZ_JBHLWF010000014.1"/>
</dbReference>